<evidence type="ECO:0000256" key="2">
    <source>
        <dbReference type="ARBA" id="ARBA00004236"/>
    </source>
</evidence>
<accession>A0ABN3XQB1</accession>
<dbReference type="SUPFAM" id="SSF47384">
    <property type="entry name" value="Homodimeric domain of signal transducing histidine kinase"/>
    <property type="match status" value="1"/>
</dbReference>
<feature type="compositionally biased region" description="Low complexity" evidence="10">
    <location>
        <begin position="508"/>
        <end position="528"/>
    </location>
</feature>
<dbReference type="Gene3D" id="1.10.287.130">
    <property type="match status" value="1"/>
</dbReference>
<dbReference type="InterPro" id="IPR050428">
    <property type="entry name" value="TCS_sensor_his_kinase"/>
</dbReference>
<comment type="catalytic activity">
    <reaction evidence="1">
        <text>ATP + protein L-histidine = ADP + protein N-phospho-L-histidine.</text>
        <dbReference type="EC" id="2.7.13.3"/>
    </reaction>
</comment>
<dbReference type="Gene3D" id="6.10.340.10">
    <property type="match status" value="1"/>
</dbReference>
<dbReference type="CDD" id="cd00082">
    <property type="entry name" value="HisKA"/>
    <property type="match status" value="1"/>
</dbReference>
<feature type="compositionally biased region" description="Low complexity" evidence="10">
    <location>
        <begin position="444"/>
        <end position="479"/>
    </location>
</feature>
<dbReference type="PANTHER" id="PTHR45436:SF5">
    <property type="entry name" value="SENSOR HISTIDINE KINASE TRCS"/>
    <property type="match status" value="1"/>
</dbReference>
<feature type="domain" description="HAMP" evidence="12">
    <location>
        <begin position="236"/>
        <end position="288"/>
    </location>
</feature>
<dbReference type="InterPro" id="IPR003661">
    <property type="entry name" value="HisK_dim/P_dom"/>
</dbReference>
<proteinExistence type="predicted"/>
<evidence type="ECO:0000313" key="13">
    <source>
        <dbReference type="EMBL" id="GAA2986589.1"/>
    </source>
</evidence>
<evidence type="ECO:0000256" key="3">
    <source>
        <dbReference type="ARBA" id="ARBA00012438"/>
    </source>
</evidence>
<dbReference type="Pfam" id="PF00672">
    <property type="entry name" value="HAMP"/>
    <property type="match status" value="1"/>
</dbReference>
<evidence type="ECO:0000256" key="11">
    <source>
        <dbReference type="SAM" id="Phobius"/>
    </source>
</evidence>
<evidence type="ECO:0000259" key="12">
    <source>
        <dbReference type="PROSITE" id="PS50885"/>
    </source>
</evidence>
<dbReference type="CDD" id="cd06225">
    <property type="entry name" value="HAMP"/>
    <property type="match status" value="1"/>
</dbReference>
<dbReference type="SMART" id="SM00388">
    <property type="entry name" value="HisKA"/>
    <property type="match status" value="1"/>
</dbReference>
<organism evidence="13 14">
    <name type="scientific">Streptosporangium longisporum</name>
    <dbReference type="NCBI Taxonomy" id="46187"/>
    <lineage>
        <taxon>Bacteria</taxon>
        <taxon>Bacillati</taxon>
        <taxon>Actinomycetota</taxon>
        <taxon>Actinomycetes</taxon>
        <taxon>Streptosporangiales</taxon>
        <taxon>Streptosporangiaceae</taxon>
        <taxon>Streptosporangium</taxon>
    </lineage>
</organism>
<evidence type="ECO:0000256" key="1">
    <source>
        <dbReference type="ARBA" id="ARBA00000085"/>
    </source>
</evidence>
<keyword evidence="14" id="KW-1185">Reference proteome</keyword>
<dbReference type="PANTHER" id="PTHR45436">
    <property type="entry name" value="SENSOR HISTIDINE KINASE YKOH"/>
    <property type="match status" value="1"/>
</dbReference>
<dbReference type="SMART" id="SM00304">
    <property type="entry name" value="HAMP"/>
    <property type="match status" value="1"/>
</dbReference>
<keyword evidence="5" id="KW-0808">Transferase</keyword>
<feature type="transmembrane region" description="Helical" evidence="11">
    <location>
        <begin position="13"/>
        <end position="34"/>
    </location>
</feature>
<keyword evidence="7" id="KW-0418">Kinase</keyword>
<name>A0ABN3XQB1_9ACTN</name>
<evidence type="ECO:0000256" key="4">
    <source>
        <dbReference type="ARBA" id="ARBA00022553"/>
    </source>
</evidence>
<keyword evidence="11" id="KW-0472">Membrane</keyword>
<comment type="caution">
    <text evidence="13">The sequence shown here is derived from an EMBL/GenBank/DDBJ whole genome shotgun (WGS) entry which is preliminary data.</text>
</comment>
<dbReference type="InterPro" id="IPR036097">
    <property type="entry name" value="HisK_dim/P_sf"/>
</dbReference>
<sequence>MASWPNPGLRARLLFAFMLLCVVTVAAVAGGIYIQARNDILQRTQDSTVQAVRSRLQALYPLRSATPGPAELGDIAAAVPDQDSVEYAIAVYGGMHSPVAPPGPGRPGRRVLAPAEPGRPDGRMPLPQAPPEPGRSGGRVLTTDLGVVSPELRRTVAGGETAWQRVVPQGVPWLIIGTPLLITEPDGTARVSGIEVYAARSLLAEQRSIDQLAARAWLIGGAALGFAVVLALLATRSVLGPVRELGRAARLLGEGELRTRIVVRGSDELAEVARTFNHTAAELERHVTQLREMEADARRFVADVSHELRTPLAALTAVADVLDEEAAGLPEPAGRAARLVSQETLNLTALVNDLIEISRFDSGVAALVPNEVDVAELVRSTLRVRGWSEQVHAELPPRGDGTAGPAPGGRRPREPGRQRPAARRATGVGTALRRPAPDRPGGPRPRTGAGRGGAAARVRPVLQGRRGQGQVRGQRPGPGHRAGERAPAPGRPHRRQRPGRRRRLHAEPATPGTRTGVRPGRGPRVRNGPARRVLAAGLVSLALVTGCGVQPSDVIPVGGPPSGGVVPATTITLYLVKDGRLTAVTRPRPGGRPLFEADTLALLAAGPTAREQAHGLTSEVPPEAGPFSVTGRSAGHVVITLSTPAGELSAPAVDQIVCTAAATAPESPSRVTVVGAGQSVGPRSCPG</sequence>
<dbReference type="InterPro" id="IPR003660">
    <property type="entry name" value="HAMP_dom"/>
</dbReference>
<keyword evidence="6 11" id="KW-0812">Transmembrane</keyword>
<feature type="compositionally biased region" description="Low complexity" evidence="10">
    <location>
        <begin position="398"/>
        <end position="409"/>
    </location>
</feature>
<evidence type="ECO:0000256" key="7">
    <source>
        <dbReference type="ARBA" id="ARBA00022777"/>
    </source>
</evidence>
<keyword evidence="8 11" id="KW-1133">Transmembrane helix</keyword>
<evidence type="ECO:0000256" key="9">
    <source>
        <dbReference type="ARBA" id="ARBA00023012"/>
    </source>
</evidence>
<evidence type="ECO:0000256" key="8">
    <source>
        <dbReference type="ARBA" id="ARBA00022989"/>
    </source>
</evidence>
<dbReference type="SUPFAM" id="SSF158472">
    <property type="entry name" value="HAMP domain-like"/>
    <property type="match status" value="1"/>
</dbReference>
<feature type="compositionally biased region" description="Low complexity" evidence="10">
    <location>
        <begin position="423"/>
        <end position="434"/>
    </location>
</feature>
<protein>
    <recommendedName>
        <fullName evidence="3">histidine kinase</fullName>
        <ecNumber evidence="3">2.7.13.3</ecNumber>
    </recommendedName>
</protein>
<gene>
    <name evidence="13" type="ORF">GCM10017559_02810</name>
</gene>
<dbReference type="EC" id="2.7.13.3" evidence="3"/>
<keyword evidence="4" id="KW-0597">Phosphoprotein</keyword>
<feature type="region of interest" description="Disordered" evidence="10">
    <location>
        <begin position="98"/>
        <end position="140"/>
    </location>
</feature>
<evidence type="ECO:0000313" key="14">
    <source>
        <dbReference type="Proteomes" id="UP001499930"/>
    </source>
</evidence>
<feature type="region of interest" description="Disordered" evidence="10">
    <location>
        <begin position="390"/>
        <end position="528"/>
    </location>
</feature>
<dbReference type="Pfam" id="PF00512">
    <property type="entry name" value="HisKA"/>
    <property type="match status" value="1"/>
</dbReference>
<feature type="compositionally biased region" description="Basic residues" evidence="10">
    <location>
        <begin position="491"/>
        <end position="504"/>
    </location>
</feature>
<keyword evidence="9" id="KW-0902">Two-component regulatory system</keyword>
<reference evidence="13 14" key="1">
    <citation type="journal article" date="2019" name="Int. J. Syst. Evol. Microbiol.">
        <title>The Global Catalogue of Microorganisms (GCM) 10K type strain sequencing project: providing services to taxonomists for standard genome sequencing and annotation.</title>
        <authorList>
            <consortium name="The Broad Institute Genomics Platform"/>
            <consortium name="The Broad Institute Genome Sequencing Center for Infectious Disease"/>
            <person name="Wu L."/>
            <person name="Ma J."/>
        </authorList>
    </citation>
    <scope>NUCLEOTIDE SEQUENCE [LARGE SCALE GENOMIC DNA]</scope>
    <source>
        <strain evidence="13 14">JCM 3106</strain>
    </source>
</reference>
<dbReference type="PROSITE" id="PS50885">
    <property type="entry name" value="HAMP"/>
    <property type="match status" value="1"/>
</dbReference>
<dbReference type="Proteomes" id="UP001499930">
    <property type="component" value="Unassembled WGS sequence"/>
</dbReference>
<evidence type="ECO:0000256" key="10">
    <source>
        <dbReference type="SAM" id="MobiDB-lite"/>
    </source>
</evidence>
<evidence type="ECO:0000256" key="5">
    <source>
        <dbReference type="ARBA" id="ARBA00022679"/>
    </source>
</evidence>
<comment type="subcellular location">
    <subcellularLocation>
        <location evidence="2">Cell membrane</location>
    </subcellularLocation>
</comment>
<dbReference type="EMBL" id="BAAAWD010000002">
    <property type="protein sequence ID" value="GAA2986589.1"/>
    <property type="molecule type" value="Genomic_DNA"/>
</dbReference>
<feature type="transmembrane region" description="Helical" evidence="11">
    <location>
        <begin position="216"/>
        <end position="234"/>
    </location>
</feature>
<evidence type="ECO:0000256" key="6">
    <source>
        <dbReference type="ARBA" id="ARBA00022692"/>
    </source>
</evidence>